<evidence type="ECO:0000256" key="4">
    <source>
        <dbReference type="ARBA" id="ARBA00022692"/>
    </source>
</evidence>
<keyword evidence="2 8" id="KW-0813">Transport</keyword>
<reference evidence="10 11" key="1">
    <citation type="submission" date="2017-05" db="EMBL/GenBank/DDBJ databases">
        <title>Host range expansion of the Methanosphaera genus to humans and monogastric animals involves recent and extensive reduction in genome content.</title>
        <authorList>
            <person name="Hoedt E.C."/>
            <person name="Volmer J.G."/>
            <person name="Parks D.H."/>
            <person name="Rosewarne C.P."/>
            <person name="Denman S.E."/>
            <person name="Mcsweeney C.S."/>
            <person name="O Cuiv P."/>
            <person name="Hugenholtz P."/>
            <person name="Tyson G.W."/>
            <person name="Morrison M."/>
        </authorList>
    </citation>
    <scope>NUCLEOTIDE SEQUENCE [LARGE SCALE GENOMIC DNA]</scope>
    <source>
        <strain evidence="10 11">PA5</strain>
    </source>
</reference>
<dbReference type="RefSeq" id="WP_011406546.1">
    <property type="nucleotide sequence ID" value="NZ_CATZNA010000029.1"/>
</dbReference>
<sequence>MLLTTVLTELMGGLITTLEIFILTLLFAIPLGLVVAWGRMSKIKPIQWIMRIYISVMRGTPLMLQLIVVFFGPYYILGVSTSSSYRLIAVLIAFIINYAAYFAEIFRGGIESIPKGQYEAAQILGYTKMETFFIIILPQVFKIVLPSITNEVITLVKDTSLSFVLAIPELFTVAKQVAASEASILALFIAGIFYYILNAIVAFIMELLEKKLNYYQ</sequence>
<organism evidence="10 11">
    <name type="scientific">Methanosphaera stadtmanae</name>
    <dbReference type="NCBI Taxonomy" id="2317"/>
    <lineage>
        <taxon>Archaea</taxon>
        <taxon>Methanobacteriati</taxon>
        <taxon>Methanobacteriota</taxon>
        <taxon>Methanomada group</taxon>
        <taxon>Methanobacteria</taxon>
        <taxon>Methanobacteriales</taxon>
        <taxon>Methanobacteriaceae</taxon>
        <taxon>Methanosphaera</taxon>
    </lineage>
</organism>
<dbReference type="GO" id="GO:0022857">
    <property type="term" value="F:transmembrane transporter activity"/>
    <property type="evidence" value="ECO:0007669"/>
    <property type="project" value="InterPro"/>
</dbReference>
<dbReference type="Pfam" id="PF00528">
    <property type="entry name" value="BPD_transp_1"/>
    <property type="match status" value="1"/>
</dbReference>
<evidence type="ECO:0000259" key="9">
    <source>
        <dbReference type="PROSITE" id="PS50928"/>
    </source>
</evidence>
<protein>
    <submittedName>
        <fullName evidence="10">Polar amino acid ABC transporter permease</fullName>
    </submittedName>
</protein>
<dbReference type="PANTHER" id="PTHR30614">
    <property type="entry name" value="MEMBRANE COMPONENT OF AMINO ACID ABC TRANSPORTER"/>
    <property type="match status" value="1"/>
</dbReference>
<keyword evidence="7 8" id="KW-0472">Membrane</keyword>
<feature type="domain" description="ABC transmembrane type-1" evidence="9">
    <location>
        <begin position="14"/>
        <end position="205"/>
    </location>
</feature>
<evidence type="ECO:0000256" key="2">
    <source>
        <dbReference type="ARBA" id="ARBA00022448"/>
    </source>
</evidence>
<dbReference type="FunFam" id="1.10.3720.10:FF:000006">
    <property type="entry name" value="Glutamate/aspartate ABC transporter, permease protein GltK"/>
    <property type="match status" value="1"/>
</dbReference>
<dbReference type="PANTHER" id="PTHR30614:SF0">
    <property type="entry name" value="L-CYSTINE TRANSPORT SYSTEM PERMEASE PROTEIN TCYL"/>
    <property type="match status" value="1"/>
</dbReference>
<evidence type="ECO:0000256" key="1">
    <source>
        <dbReference type="ARBA" id="ARBA00004651"/>
    </source>
</evidence>
<proteinExistence type="inferred from homology"/>
<keyword evidence="5" id="KW-0029">Amino-acid transport</keyword>
<evidence type="ECO:0000313" key="11">
    <source>
        <dbReference type="Proteomes" id="UP000248557"/>
    </source>
</evidence>
<evidence type="ECO:0000256" key="6">
    <source>
        <dbReference type="ARBA" id="ARBA00022989"/>
    </source>
</evidence>
<evidence type="ECO:0000256" key="7">
    <source>
        <dbReference type="ARBA" id="ARBA00023136"/>
    </source>
</evidence>
<dbReference type="SUPFAM" id="SSF161098">
    <property type="entry name" value="MetI-like"/>
    <property type="match status" value="1"/>
</dbReference>
<feature type="transmembrane region" description="Helical" evidence="8">
    <location>
        <begin position="20"/>
        <end position="38"/>
    </location>
</feature>
<feature type="transmembrane region" description="Helical" evidence="8">
    <location>
        <begin position="184"/>
        <end position="205"/>
    </location>
</feature>
<dbReference type="GO" id="GO:0006865">
    <property type="term" value="P:amino acid transport"/>
    <property type="evidence" value="ECO:0007669"/>
    <property type="project" value="UniProtKB-KW"/>
</dbReference>
<keyword evidence="6 8" id="KW-1133">Transmembrane helix</keyword>
<dbReference type="Gene3D" id="1.10.3720.10">
    <property type="entry name" value="MetI-like"/>
    <property type="match status" value="1"/>
</dbReference>
<dbReference type="OMA" id="YRVIETW"/>
<comment type="caution">
    <text evidence="10">The sequence shown here is derived from an EMBL/GenBank/DDBJ whole genome shotgun (WGS) entry which is preliminary data.</text>
</comment>
<comment type="subcellular location">
    <subcellularLocation>
        <location evidence="1 8">Cell membrane</location>
        <topology evidence="1 8">Multi-pass membrane protein</topology>
    </subcellularLocation>
</comment>
<dbReference type="AlphaFoldDB" id="A0A328Q1R9"/>
<dbReference type="InterPro" id="IPR043429">
    <property type="entry name" value="ArtM/GltK/GlnP/TcyL/YhdX-like"/>
</dbReference>
<dbReference type="InterPro" id="IPR010065">
    <property type="entry name" value="AA_ABC_transptr_permease_3TM"/>
</dbReference>
<dbReference type="NCBIfam" id="TIGR01726">
    <property type="entry name" value="HEQRo_perm_3TM"/>
    <property type="match status" value="1"/>
</dbReference>
<evidence type="ECO:0000256" key="5">
    <source>
        <dbReference type="ARBA" id="ARBA00022970"/>
    </source>
</evidence>
<dbReference type="EMBL" id="NGJK01000059">
    <property type="protein sequence ID" value="RAP02974.1"/>
    <property type="molecule type" value="Genomic_DNA"/>
</dbReference>
<keyword evidence="3" id="KW-1003">Cell membrane</keyword>
<evidence type="ECO:0000313" key="10">
    <source>
        <dbReference type="EMBL" id="RAP02974.1"/>
    </source>
</evidence>
<comment type="similarity">
    <text evidence="8">Belongs to the binding-protein-dependent transport system permease family.</text>
</comment>
<dbReference type="GO" id="GO:0043190">
    <property type="term" value="C:ATP-binding cassette (ABC) transporter complex"/>
    <property type="evidence" value="ECO:0007669"/>
    <property type="project" value="InterPro"/>
</dbReference>
<dbReference type="InterPro" id="IPR000515">
    <property type="entry name" value="MetI-like"/>
</dbReference>
<evidence type="ECO:0000256" key="8">
    <source>
        <dbReference type="RuleBase" id="RU363032"/>
    </source>
</evidence>
<evidence type="ECO:0000256" key="3">
    <source>
        <dbReference type="ARBA" id="ARBA00022475"/>
    </source>
</evidence>
<feature type="transmembrane region" description="Helical" evidence="8">
    <location>
        <begin position="59"/>
        <end position="77"/>
    </location>
</feature>
<gene>
    <name evidence="10" type="ORF">CA615_04740</name>
</gene>
<feature type="transmembrane region" description="Helical" evidence="8">
    <location>
        <begin position="83"/>
        <end position="103"/>
    </location>
</feature>
<name>A0A328Q1R9_9EURY</name>
<dbReference type="Proteomes" id="UP000248557">
    <property type="component" value="Unassembled WGS sequence"/>
</dbReference>
<accession>A0A328Q1R9</accession>
<keyword evidence="4 8" id="KW-0812">Transmembrane</keyword>
<dbReference type="InterPro" id="IPR035906">
    <property type="entry name" value="MetI-like_sf"/>
</dbReference>
<dbReference type="GeneID" id="3855986"/>
<dbReference type="PROSITE" id="PS50928">
    <property type="entry name" value="ABC_TM1"/>
    <property type="match status" value="1"/>
</dbReference>
<dbReference type="CDD" id="cd06261">
    <property type="entry name" value="TM_PBP2"/>
    <property type="match status" value="1"/>
</dbReference>